<dbReference type="OrthoDB" id="2454059at2"/>
<dbReference type="STRING" id="333138.LQ50_07820"/>
<evidence type="ECO:0000313" key="2">
    <source>
        <dbReference type="EMBL" id="KHF40693.1"/>
    </source>
</evidence>
<dbReference type="AlphaFoldDB" id="A0A0B0IDL5"/>
<accession>A0A0B0IDL5</accession>
<dbReference type="EMBL" id="JRJU01000007">
    <property type="protein sequence ID" value="KHF40693.1"/>
    <property type="molecule type" value="Genomic_DNA"/>
</dbReference>
<sequence>MLFQPRVQTVGSVSEFLNGVDVREIRRAVKKFNKKAVTHKLKASLITLTTGATAISITNKLFTNTAYASTPEAITAMAEVANPATDYIKGAAKEKIVEAFMPLVDMIQALSYPVALVMLTGGALLFMINQKDKGIGLIQNASIGYILVQLMPLMMSLLVGIGNTVAFGVPFISLI</sequence>
<dbReference type="Proteomes" id="UP000030832">
    <property type="component" value="Unassembled WGS sequence"/>
</dbReference>
<protein>
    <submittedName>
        <fullName evidence="2">Uncharacterized protein</fullName>
    </submittedName>
</protein>
<gene>
    <name evidence="2" type="ORF">LQ50_07820</name>
</gene>
<feature type="transmembrane region" description="Helical" evidence="1">
    <location>
        <begin position="110"/>
        <end position="129"/>
    </location>
</feature>
<keyword evidence="1" id="KW-1133">Transmembrane helix</keyword>
<keyword evidence="1" id="KW-0812">Transmembrane</keyword>
<name>A0A0B0IDL5_9BACI</name>
<dbReference type="eggNOG" id="ENOG5033IBJ">
    <property type="taxonomic scope" value="Bacteria"/>
</dbReference>
<comment type="caution">
    <text evidence="2">The sequence shown here is derived from an EMBL/GenBank/DDBJ whole genome shotgun (WGS) entry which is preliminary data.</text>
</comment>
<organism evidence="2 3">
    <name type="scientific">Halalkalibacter okhensis</name>
    <dbReference type="NCBI Taxonomy" id="333138"/>
    <lineage>
        <taxon>Bacteria</taxon>
        <taxon>Bacillati</taxon>
        <taxon>Bacillota</taxon>
        <taxon>Bacilli</taxon>
        <taxon>Bacillales</taxon>
        <taxon>Bacillaceae</taxon>
        <taxon>Halalkalibacter</taxon>
    </lineage>
</organism>
<dbReference type="RefSeq" id="WP_034627661.1">
    <property type="nucleotide sequence ID" value="NZ_JRJU01000007.1"/>
</dbReference>
<evidence type="ECO:0000313" key="3">
    <source>
        <dbReference type="Proteomes" id="UP000030832"/>
    </source>
</evidence>
<evidence type="ECO:0000256" key="1">
    <source>
        <dbReference type="SAM" id="Phobius"/>
    </source>
</evidence>
<keyword evidence="3" id="KW-1185">Reference proteome</keyword>
<keyword evidence="1" id="KW-0472">Membrane</keyword>
<feature type="transmembrane region" description="Helical" evidence="1">
    <location>
        <begin position="150"/>
        <end position="172"/>
    </location>
</feature>
<reference evidence="2 3" key="1">
    <citation type="submission" date="2014-09" db="EMBL/GenBank/DDBJ databases">
        <title>Genome sequencing and annotation of Bacillus Okhensis strain Kh10-101T.</title>
        <authorList>
            <person name="Prakash J.S."/>
        </authorList>
    </citation>
    <scope>NUCLEOTIDE SEQUENCE [LARGE SCALE GENOMIC DNA]</scope>
    <source>
        <strain evidence="3">Kh10-101T</strain>
    </source>
</reference>
<proteinExistence type="predicted"/>